<dbReference type="AlphaFoldDB" id="A0AAE3DF53"/>
<dbReference type="EMBL" id="JAJEPW010000010">
    <property type="protein sequence ID" value="MCC2128929.1"/>
    <property type="molecule type" value="Genomic_DNA"/>
</dbReference>
<protein>
    <submittedName>
        <fullName evidence="2">Aminotransferase class V-fold PLP-dependent enzyme</fullName>
    </submittedName>
</protein>
<dbReference type="Gene3D" id="3.90.1150.10">
    <property type="entry name" value="Aspartate Aminotransferase, domain 1"/>
    <property type="match status" value="1"/>
</dbReference>
<dbReference type="GO" id="GO:0008483">
    <property type="term" value="F:transaminase activity"/>
    <property type="evidence" value="ECO:0007669"/>
    <property type="project" value="UniProtKB-KW"/>
</dbReference>
<organism evidence="2 3">
    <name type="scientific">Brotocaccenecus cirricatena</name>
    <dbReference type="NCBI Taxonomy" id="3064195"/>
    <lineage>
        <taxon>Bacteria</taxon>
        <taxon>Bacillati</taxon>
        <taxon>Bacillota</taxon>
        <taxon>Clostridia</taxon>
        <taxon>Eubacteriales</taxon>
        <taxon>Oscillospiraceae</taxon>
        <taxon>Brotocaccenecus</taxon>
    </lineage>
</organism>
<keyword evidence="2" id="KW-0808">Transferase</keyword>
<dbReference type="InterPro" id="IPR015421">
    <property type="entry name" value="PyrdxlP-dep_Trfase_major"/>
</dbReference>
<keyword evidence="2" id="KW-0032">Aminotransferase</keyword>
<dbReference type="Gene3D" id="3.40.640.10">
    <property type="entry name" value="Type I PLP-dependent aspartate aminotransferase-like (Major domain)"/>
    <property type="match status" value="1"/>
</dbReference>
<sequence length="379" mass="40266">MIYFDAGATTLEKPAAVGRAMARAAHTMSSPGRGSYPASHLAEETAYLCRQEAAELLGVPQPENVVITGSATHGLNLAIRSLLGPGDRVVISGYEHNAVTRPLHAIPGLSVTVIDTPPFRPDLAAEEFCRAIRQKRPRAVICTHVSNVFGAVLPVEDIARCCRETDTPLIVDASQSAGVLPVDLAGWGAAFVAMPGHKGLYGPQGTGLLLCGAEGKPLLYGGTGSMSRLQDMPPDLPDRLEPGTHNMPGIAGLLEGIRFVRRQGVESIAARERQVALRAARGLESLPGVRVLRDGDFRNQTGVVSFVTEGRDCEAVGEALARRGIALRAGLHCAPLAHRTAGTLDTGTLRLSASFFNTLDQADRLVWAVSRVLRENVEL</sequence>
<dbReference type="InterPro" id="IPR000192">
    <property type="entry name" value="Aminotrans_V_dom"/>
</dbReference>
<feature type="domain" description="Aminotransferase class V" evidence="1">
    <location>
        <begin position="2"/>
        <end position="365"/>
    </location>
</feature>
<dbReference type="RefSeq" id="WP_302928230.1">
    <property type="nucleotide sequence ID" value="NZ_JAJEPW010000010.1"/>
</dbReference>
<name>A0AAE3DF53_9FIRM</name>
<gene>
    <name evidence="2" type="ORF">LKD37_05250</name>
</gene>
<dbReference type="InterPro" id="IPR015424">
    <property type="entry name" value="PyrdxlP-dep_Trfase"/>
</dbReference>
<reference evidence="2" key="1">
    <citation type="submission" date="2021-10" db="EMBL/GenBank/DDBJ databases">
        <title>Anaerobic single-cell dispensing facilitates the cultivation of human gut bacteria.</title>
        <authorList>
            <person name="Afrizal A."/>
        </authorList>
    </citation>
    <scope>NUCLEOTIDE SEQUENCE</scope>
    <source>
        <strain evidence="2">CLA-AA-H272</strain>
    </source>
</reference>
<dbReference type="InterPro" id="IPR015422">
    <property type="entry name" value="PyrdxlP-dep_Trfase_small"/>
</dbReference>
<keyword evidence="3" id="KW-1185">Reference proteome</keyword>
<dbReference type="SUPFAM" id="SSF53383">
    <property type="entry name" value="PLP-dependent transferases"/>
    <property type="match status" value="1"/>
</dbReference>
<dbReference type="Proteomes" id="UP001199319">
    <property type="component" value="Unassembled WGS sequence"/>
</dbReference>
<comment type="caution">
    <text evidence="2">The sequence shown here is derived from an EMBL/GenBank/DDBJ whole genome shotgun (WGS) entry which is preliminary data.</text>
</comment>
<evidence type="ECO:0000313" key="3">
    <source>
        <dbReference type="Proteomes" id="UP001199319"/>
    </source>
</evidence>
<dbReference type="Pfam" id="PF00266">
    <property type="entry name" value="Aminotran_5"/>
    <property type="match status" value="1"/>
</dbReference>
<dbReference type="PANTHER" id="PTHR43586">
    <property type="entry name" value="CYSTEINE DESULFURASE"/>
    <property type="match status" value="1"/>
</dbReference>
<evidence type="ECO:0000313" key="2">
    <source>
        <dbReference type="EMBL" id="MCC2128929.1"/>
    </source>
</evidence>
<dbReference type="PANTHER" id="PTHR43586:SF4">
    <property type="entry name" value="ISOPENICILLIN N EPIMERASE"/>
    <property type="match status" value="1"/>
</dbReference>
<evidence type="ECO:0000259" key="1">
    <source>
        <dbReference type="Pfam" id="PF00266"/>
    </source>
</evidence>
<proteinExistence type="predicted"/>
<accession>A0AAE3DF53</accession>